<dbReference type="AlphaFoldDB" id="A0A3M8C8I6"/>
<feature type="chain" id="PRO_5039324812" evidence="7">
    <location>
        <begin position="20"/>
        <end position="334"/>
    </location>
</feature>
<dbReference type="PANTHER" id="PTHR30532:SF10">
    <property type="entry name" value="IRON-UPTAKE SYSTEM-BINDING PROTEIN"/>
    <property type="match status" value="1"/>
</dbReference>
<accession>A0A3M8C8I6</accession>
<dbReference type="Gene3D" id="3.40.50.1980">
    <property type="entry name" value="Nitrogenase molybdenum iron protein domain"/>
    <property type="match status" value="2"/>
</dbReference>
<evidence type="ECO:0000256" key="7">
    <source>
        <dbReference type="SAM" id="SignalP"/>
    </source>
</evidence>
<organism evidence="9 10">
    <name type="scientific">Brevibacillus invocatus</name>
    <dbReference type="NCBI Taxonomy" id="173959"/>
    <lineage>
        <taxon>Bacteria</taxon>
        <taxon>Bacillati</taxon>
        <taxon>Bacillota</taxon>
        <taxon>Bacilli</taxon>
        <taxon>Bacillales</taxon>
        <taxon>Paenibacillaceae</taxon>
        <taxon>Brevibacillus</taxon>
    </lineage>
</organism>
<evidence type="ECO:0000256" key="1">
    <source>
        <dbReference type="ARBA" id="ARBA00004196"/>
    </source>
</evidence>
<dbReference type="InterPro" id="IPR051313">
    <property type="entry name" value="Bact_iron-sidero_bind"/>
</dbReference>
<dbReference type="EMBL" id="RHHR01000027">
    <property type="protein sequence ID" value="RNB71958.1"/>
    <property type="molecule type" value="Genomic_DNA"/>
</dbReference>
<dbReference type="RefSeq" id="WP_122909685.1">
    <property type="nucleotide sequence ID" value="NZ_CBCSBE010000006.1"/>
</dbReference>
<feature type="compositionally biased region" description="Polar residues" evidence="6">
    <location>
        <begin position="23"/>
        <end position="56"/>
    </location>
</feature>
<keyword evidence="4 7" id="KW-0732">Signal</keyword>
<dbReference type="InterPro" id="IPR002491">
    <property type="entry name" value="ABC_transptr_periplasmic_BD"/>
</dbReference>
<name>A0A3M8C8I6_9BACL</name>
<proteinExistence type="inferred from homology"/>
<keyword evidence="10" id="KW-1185">Reference proteome</keyword>
<comment type="similarity">
    <text evidence="2">Belongs to the bacterial solute-binding protein 8 family.</text>
</comment>
<gene>
    <name evidence="9" type="ORF">EDM52_14435</name>
</gene>
<feature type="coiled-coil region" evidence="5">
    <location>
        <begin position="174"/>
        <end position="208"/>
    </location>
</feature>
<dbReference type="PANTHER" id="PTHR30532">
    <property type="entry name" value="IRON III DICITRATE-BINDING PERIPLASMIC PROTEIN"/>
    <property type="match status" value="1"/>
</dbReference>
<dbReference type="Proteomes" id="UP000282028">
    <property type="component" value="Unassembled WGS sequence"/>
</dbReference>
<reference evidence="9 10" key="1">
    <citation type="submission" date="2018-10" db="EMBL/GenBank/DDBJ databases">
        <title>Phylogenomics of Brevibacillus.</title>
        <authorList>
            <person name="Dunlap C."/>
        </authorList>
    </citation>
    <scope>NUCLEOTIDE SEQUENCE [LARGE SCALE GENOMIC DNA]</scope>
    <source>
        <strain evidence="9 10">JCM 12215</strain>
    </source>
</reference>
<dbReference type="PROSITE" id="PS50983">
    <property type="entry name" value="FE_B12_PBP"/>
    <property type="match status" value="1"/>
</dbReference>
<keyword evidence="5" id="KW-0175">Coiled coil</keyword>
<dbReference type="Pfam" id="PF01497">
    <property type="entry name" value="Peripla_BP_2"/>
    <property type="match status" value="1"/>
</dbReference>
<keyword evidence="3" id="KW-0813">Transport</keyword>
<dbReference type="GO" id="GO:1901678">
    <property type="term" value="P:iron coordination entity transport"/>
    <property type="evidence" value="ECO:0007669"/>
    <property type="project" value="UniProtKB-ARBA"/>
</dbReference>
<dbReference type="OrthoDB" id="26763at2"/>
<feature type="domain" description="Fe/B12 periplasmic-binding" evidence="8">
    <location>
        <begin position="75"/>
        <end position="334"/>
    </location>
</feature>
<dbReference type="PROSITE" id="PS51257">
    <property type="entry name" value="PROKAR_LIPOPROTEIN"/>
    <property type="match status" value="1"/>
</dbReference>
<protein>
    <submittedName>
        <fullName evidence="9">Iron-uptake system-binding protein</fullName>
    </submittedName>
</protein>
<evidence type="ECO:0000313" key="9">
    <source>
        <dbReference type="EMBL" id="RNB71958.1"/>
    </source>
</evidence>
<evidence type="ECO:0000313" key="10">
    <source>
        <dbReference type="Proteomes" id="UP000282028"/>
    </source>
</evidence>
<comment type="subcellular location">
    <subcellularLocation>
        <location evidence="1">Cell envelope</location>
    </subcellularLocation>
</comment>
<evidence type="ECO:0000256" key="2">
    <source>
        <dbReference type="ARBA" id="ARBA00008814"/>
    </source>
</evidence>
<evidence type="ECO:0000256" key="3">
    <source>
        <dbReference type="ARBA" id="ARBA00022448"/>
    </source>
</evidence>
<dbReference type="GO" id="GO:0030288">
    <property type="term" value="C:outer membrane-bounded periplasmic space"/>
    <property type="evidence" value="ECO:0007669"/>
    <property type="project" value="TreeGrafter"/>
</dbReference>
<evidence type="ECO:0000256" key="5">
    <source>
        <dbReference type="SAM" id="Coils"/>
    </source>
</evidence>
<comment type="caution">
    <text evidence="9">The sequence shown here is derived from an EMBL/GenBank/DDBJ whole genome shotgun (WGS) entry which is preliminary data.</text>
</comment>
<evidence type="ECO:0000256" key="4">
    <source>
        <dbReference type="ARBA" id="ARBA00022729"/>
    </source>
</evidence>
<dbReference type="SUPFAM" id="SSF53807">
    <property type="entry name" value="Helical backbone' metal receptor"/>
    <property type="match status" value="1"/>
</dbReference>
<feature type="region of interest" description="Disordered" evidence="6">
    <location>
        <begin position="20"/>
        <end position="56"/>
    </location>
</feature>
<evidence type="ECO:0000259" key="8">
    <source>
        <dbReference type="PROSITE" id="PS50983"/>
    </source>
</evidence>
<feature type="signal peptide" evidence="7">
    <location>
        <begin position="1"/>
        <end position="19"/>
    </location>
</feature>
<evidence type="ECO:0000256" key="6">
    <source>
        <dbReference type="SAM" id="MobiDB-lite"/>
    </source>
</evidence>
<sequence>MKRTFILALTLTLTLSACGGGNSQTTSSQPAGESGSTQATVANATEQKTSEASPASKSITYLDKEYTLPAATERIVIAGAVEAMEDAIVLGVNPVGAISFAGKFPPMFESITKNAVSIGEKTEPNFEAILGLKPDVILGTTKFKPEVSEKLESIAPTILYSHVSTNWESNLLLLGELSGKKKEAEDVIAKYKTDLEEAKVKLADKLKDKKVVVIRVRAGEMNIYPETVFFNPILYQEIGLQVPAEVQAAKAQEMLPIEKFAEMNPDYVFFQFSVEENAEAPKAMEELQNNPILKSTNAFKNGHAYFNIVDPLAQGGTAYSKVAFLKAAVEQLSK</sequence>